<feature type="compositionally biased region" description="Low complexity" evidence="6">
    <location>
        <begin position="133"/>
        <end position="152"/>
    </location>
</feature>
<evidence type="ECO:0000256" key="1">
    <source>
        <dbReference type="ARBA" id="ARBA00022723"/>
    </source>
</evidence>
<feature type="zinc finger region" description="C3H1-type" evidence="5">
    <location>
        <begin position="153"/>
        <end position="181"/>
    </location>
</feature>
<dbReference type="AlphaFoldDB" id="A0A8T1QBV2"/>
<keyword evidence="3 5" id="KW-0863">Zinc-finger</keyword>
<evidence type="ECO:0000313" key="8">
    <source>
        <dbReference type="EMBL" id="KAG6651976.1"/>
    </source>
</evidence>
<dbReference type="EMBL" id="CM031830">
    <property type="protein sequence ID" value="KAG6709827.1"/>
    <property type="molecule type" value="Genomic_DNA"/>
</dbReference>
<evidence type="ECO:0000313" key="9">
    <source>
        <dbReference type="EMBL" id="KAG6709826.1"/>
    </source>
</evidence>
<feature type="domain" description="C3H1-type" evidence="7">
    <location>
        <begin position="153"/>
        <end position="181"/>
    </location>
</feature>
<organism evidence="8 10">
    <name type="scientific">Carya illinoinensis</name>
    <name type="common">Pecan</name>
    <dbReference type="NCBI Taxonomy" id="32201"/>
    <lineage>
        <taxon>Eukaryota</taxon>
        <taxon>Viridiplantae</taxon>
        <taxon>Streptophyta</taxon>
        <taxon>Embryophyta</taxon>
        <taxon>Tracheophyta</taxon>
        <taxon>Spermatophyta</taxon>
        <taxon>Magnoliopsida</taxon>
        <taxon>eudicotyledons</taxon>
        <taxon>Gunneridae</taxon>
        <taxon>Pentapetalae</taxon>
        <taxon>rosids</taxon>
        <taxon>fabids</taxon>
        <taxon>Fagales</taxon>
        <taxon>Juglandaceae</taxon>
        <taxon>Carya</taxon>
    </lineage>
</organism>
<dbReference type="GO" id="GO:0003729">
    <property type="term" value="F:mRNA binding"/>
    <property type="evidence" value="ECO:0007669"/>
    <property type="project" value="InterPro"/>
</dbReference>
<feature type="region of interest" description="Disordered" evidence="6">
    <location>
        <begin position="232"/>
        <end position="300"/>
    </location>
</feature>
<feature type="compositionally biased region" description="Polar residues" evidence="6">
    <location>
        <begin position="261"/>
        <end position="270"/>
    </location>
</feature>
<comment type="caution">
    <text evidence="8">The sequence shown here is derived from an EMBL/GenBank/DDBJ whole genome shotgun (WGS) entry which is preliminary data.</text>
</comment>
<evidence type="ECO:0000313" key="10">
    <source>
        <dbReference type="Proteomes" id="UP000811609"/>
    </source>
</evidence>
<dbReference type="PANTHER" id="PTHR12547:SF18">
    <property type="entry name" value="PROTEIN TIS11"/>
    <property type="match status" value="1"/>
</dbReference>
<dbReference type="PANTHER" id="PTHR12547">
    <property type="entry name" value="CCCH ZINC FINGER/TIS11-RELATED"/>
    <property type="match status" value="1"/>
</dbReference>
<gene>
    <name evidence="8" type="ORF">CIPAW_06G151100</name>
    <name evidence="9" type="ORF">I3842_06G152000</name>
</gene>
<keyword evidence="2" id="KW-0677">Repeat</keyword>
<dbReference type="EMBL" id="CM031830">
    <property type="protein sequence ID" value="KAG6709826.1"/>
    <property type="molecule type" value="Genomic_DNA"/>
</dbReference>
<sequence length="320" mass="34680">MEGLLHSNSGNSKIPRFNGGLNGGVLMPMQMDNQSLFGKGRHSYIHHHQQSKSPTLAGSYNENLDLGDSPLVRYFRTGSPDSYKRPPLLSVENLEMARSPSIFSTPVKVEEEVLVMDGILVASLPPGGRYARSATDSGDSTTSSSSSSGGKSLYKTEICRSWEDSGSCRYGSKCQFAHGKEELRPTRFPAKNKSEAQMYKSSSGTGSGTYGAKSRYVHPVVAAAGTVAAAAGTMPTRTRSPAKAETASPRKPEDKKKKPKTTITRNNWSPQDDGIETVLPHSSSKKPPSRTDVDTHIDSILYGPTPRKRLAVFADIRSER</sequence>
<keyword evidence="4 5" id="KW-0862">Zinc</keyword>
<dbReference type="Pfam" id="PF00642">
    <property type="entry name" value="zf-CCCH"/>
    <property type="match status" value="1"/>
</dbReference>
<evidence type="ECO:0000256" key="4">
    <source>
        <dbReference type="ARBA" id="ARBA00022833"/>
    </source>
</evidence>
<proteinExistence type="predicted"/>
<dbReference type="InterPro" id="IPR000571">
    <property type="entry name" value="Znf_CCCH"/>
</dbReference>
<evidence type="ECO:0000256" key="2">
    <source>
        <dbReference type="ARBA" id="ARBA00022737"/>
    </source>
</evidence>
<dbReference type="Proteomes" id="UP000811246">
    <property type="component" value="Chromosome 6"/>
</dbReference>
<keyword evidence="1 5" id="KW-0479">Metal-binding</keyword>
<evidence type="ECO:0000256" key="6">
    <source>
        <dbReference type="SAM" id="MobiDB-lite"/>
    </source>
</evidence>
<reference evidence="9" key="2">
    <citation type="submission" date="2021-01" db="EMBL/GenBank/DDBJ databases">
        <authorList>
            <person name="Lovell J.T."/>
            <person name="Bentley N."/>
            <person name="Bhattarai G."/>
            <person name="Jenkins J.W."/>
            <person name="Sreedasyam A."/>
            <person name="Alarcon Y."/>
            <person name="Bock C."/>
            <person name="Boston L."/>
            <person name="Carlson J."/>
            <person name="Cervantes K."/>
            <person name="Clermont K."/>
            <person name="Krom N."/>
            <person name="Kubenka K."/>
            <person name="Mamidi S."/>
            <person name="Mattison C."/>
            <person name="Monteros M."/>
            <person name="Pisani C."/>
            <person name="Plott C."/>
            <person name="Rajasekar S."/>
            <person name="Rhein H.S."/>
            <person name="Rohla C."/>
            <person name="Song M."/>
            <person name="Hilaire R.S."/>
            <person name="Shu S."/>
            <person name="Wells L."/>
            <person name="Wang X."/>
            <person name="Webber J."/>
            <person name="Heerema R.J."/>
            <person name="Klein P."/>
            <person name="Conner P."/>
            <person name="Grauke L."/>
            <person name="Grimwood J."/>
            <person name="Schmutz J."/>
            <person name="Randall J.J."/>
        </authorList>
    </citation>
    <scope>NUCLEOTIDE SEQUENCE</scope>
    <source>
        <tissue evidence="9">Leaf</tissue>
    </source>
</reference>
<evidence type="ECO:0000259" key="7">
    <source>
        <dbReference type="PROSITE" id="PS50103"/>
    </source>
</evidence>
<protein>
    <recommendedName>
        <fullName evidence="7">C3H1-type domain-containing protein</fullName>
    </recommendedName>
</protein>
<dbReference type="Proteomes" id="UP000811609">
    <property type="component" value="Chromosome 6"/>
</dbReference>
<name>A0A8T1QBV2_CARIL</name>
<dbReference type="GO" id="GO:0008270">
    <property type="term" value="F:zinc ion binding"/>
    <property type="evidence" value="ECO:0007669"/>
    <property type="project" value="UniProtKB-KW"/>
</dbReference>
<reference evidence="8" key="1">
    <citation type="submission" date="2020-12" db="EMBL/GenBank/DDBJ databases">
        <title>WGS assembly of Carya illinoinensis cv. Pawnee.</title>
        <authorList>
            <person name="Platts A."/>
            <person name="Shu S."/>
            <person name="Wright S."/>
            <person name="Barry K."/>
            <person name="Edger P."/>
            <person name="Pires J.C."/>
            <person name="Schmutz J."/>
        </authorList>
    </citation>
    <scope>NUCLEOTIDE SEQUENCE</scope>
    <source>
        <tissue evidence="8">Leaf</tissue>
    </source>
</reference>
<feature type="region of interest" description="Disordered" evidence="6">
    <location>
        <begin position="185"/>
        <end position="209"/>
    </location>
</feature>
<dbReference type="InterPro" id="IPR045877">
    <property type="entry name" value="ZFP36-like"/>
</dbReference>
<feature type="compositionally biased region" description="Low complexity" evidence="6">
    <location>
        <begin position="199"/>
        <end position="209"/>
    </location>
</feature>
<dbReference type="EMBL" id="CM031814">
    <property type="protein sequence ID" value="KAG6651976.1"/>
    <property type="molecule type" value="Genomic_DNA"/>
</dbReference>
<accession>A0A8T1QBV2</accession>
<evidence type="ECO:0000256" key="3">
    <source>
        <dbReference type="ARBA" id="ARBA00022771"/>
    </source>
</evidence>
<keyword evidence="10" id="KW-1185">Reference proteome</keyword>
<evidence type="ECO:0000256" key="5">
    <source>
        <dbReference type="PROSITE-ProRule" id="PRU00723"/>
    </source>
</evidence>
<feature type="region of interest" description="Disordered" evidence="6">
    <location>
        <begin position="129"/>
        <end position="152"/>
    </location>
</feature>
<dbReference type="SMART" id="SM00356">
    <property type="entry name" value="ZnF_C3H1"/>
    <property type="match status" value="1"/>
</dbReference>
<dbReference type="PROSITE" id="PS50103">
    <property type="entry name" value="ZF_C3H1"/>
    <property type="match status" value="1"/>
</dbReference>
<dbReference type="FunFam" id="4.10.1000.10:FF:000001">
    <property type="entry name" value="zinc finger CCCH domain-containing protein 15-like"/>
    <property type="match status" value="1"/>
</dbReference>